<gene>
    <name evidence="1" type="primary">LOC100278087</name>
</gene>
<dbReference type="KEGG" id="zma:100278087"/>
<evidence type="ECO:0000313" key="2">
    <source>
        <dbReference type="Proteomes" id="UP000007305"/>
    </source>
</evidence>
<sequence>MRTEMVIRMEEGGSEKGHAKAMKVAAATPGVESVTLSGKGKSLLRVVGDGVDCNHLTTRLRRKVGHADVVELRTIHSAYSGGSRTGGSLSRDAGYGNGETHYYGYAYPTTTTTATAAPDYYYHYGQQPSSQYYSYQPPPYAAPAAAVHYEYYPAAATDPNGCSIM</sequence>
<dbReference type="Gramene" id="Zm00001eb245460_T001">
    <property type="protein sequence ID" value="Zm00001eb245460_P001"/>
    <property type="gene ID" value="Zm00001eb245460"/>
</dbReference>
<dbReference type="PANTHER" id="PTHR46932">
    <property type="entry name" value="HEAVY METAL-ASSOCIATED ISOPRENYLATED PLANT PROTEIN 47"/>
    <property type="match status" value="1"/>
</dbReference>
<dbReference type="FunCoup" id="A0A804PJI9">
    <property type="interactions" value="7"/>
</dbReference>
<dbReference type="InterPro" id="IPR042885">
    <property type="entry name" value="HIPP47/16"/>
</dbReference>
<reference evidence="1" key="2">
    <citation type="submission" date="2019-07" db="EMBL/GenBank/DDBJ databases">
        <authorList>
            <person name="Seetharam A."/>
            <person name="Woodhouse M."/>
            <person name="Cannon E."/>
        </authorList>
    </citation>
    <scope>NUCLEOTIDE SEQUENCE [LARGE SCALE GENOMIC DNA]</scope>
    <source>
        <strain evidence="1">cv. B73</strain>
    </source>
</reference>
<accession>A0A804PJI9</accession>
<organism evidence="1 2">
    <name type="scientific">Zea mays</name>
    <name type="common">Maize</name>
    <dbReference type="NCBI Taxonomy" id="4577"/>
    <lineage>
        <taxon>Eukaryota</taxon>
        <taxon>Viridiplantae</taxon>
        <taxon>Streptophyta</taxon>
        <taxon>Embryophyta</taxon>
        <taxon>Tracheophyta</taxon>
        <taxon>Spermatophyta</taxon>
        <taxon>Magnoliopsida</taxon>
        <taxon>Liliopsida</taxon>
        <taxon>Poales</taxon>
        <taxon>Poaceae</taxon>
        <taxon>PACMAD clade</taxon>
        <taxon>Panicoideae</taxon>
        <taxon>Andropogonodae</taxon>
        <taxon>Andropogoneae</taxon>
        <taxon>Tripsacinae</taxon>
        <taxon>Zea</taxon>
    </lineage>
</organism>
<dbReference type="EnsemblPlants" id="Zm00001eb245460_T001">
    <property type="protein sequence ID" value="Zm00001eb245460_P001"/>
    <property type="gene ID" value="Zm00001eb245460"/>
</dbReference>
<dbReference type="RefSeq" id="NP_001339682.1">
    <property type="nucleotide sequence ID" value="NM_001352753.1"/>
</dbReference>
<reference evidence="1" key="3">
    <citation type="submission" date="2021-05" db="UniProtKB">
        <authorList>
            <consortium name="EnsemblPlants"/>
        </authorList>
    </citation>
    <scope>IDENTIFICATION</scope>
    <source>
        <strain evidence="1">cv. B73</strain>
    </source>
</reference>
<dbReference type="PANTHER" id="PTHR46932:SF11">
    <property type="entry name" value="OS02G0582800 PROTEIN"/>
    <property type="match status" value="1"/>
</dbReference>
<proteinExistence type="predicted"/>
<dbReference type="GeneID" id="100278087"/>
<reference evidence="2" key="1">
    <citation type="journal article" date="2009" name="Science">
        <title>The B73 maize genome: complexity, diversity, and dynamics.</title>
        <authorList>
            <person name="Schnable P.S."/>
            <person name="Ware D."/>
            <person name="Fulton R.S."/>
            <person name="Stein J.C."/>
            <person name="Wei F."/>
            <person name="Pasternak S."/>
            <person name="Liang C."/>
            <person name="Zhang J."/>
            <person name="Fulton L."/>
            <person name="Graves T.A."/>
            <person name="Minx P."/>
            <person name="Reily A.D."/>
            <person name="Courtney L."/>
            <person name="Kruchowski S.S."/>
            <person name="Tomlinson C."/>
            <person name="Strong C."/>
            <person name="Delehaunty K."/>
            <person name="Fronick C."/>
            <person name="Courtney B."/>
            <person name="Rock S.M."/>
            <person name="Belter E."/>
            <person name="Du F."/>
            <person name="Kim K."/>
            <person name="Abbott R.M."/>
            <person name="Cotton M."/>
            <person name="Levy A."/>
            <person name="Marchetto P."/>
            <person name="Ochoa K."/>
            <person name="Jackson S.M."/>
            <person name="Gillam B."/>
            <person name="Chen W."/>
            <person name="Yan L."/>
            <person name="Higginbotham J."/>
            <person name="Cardenas M."/>
            <person name="Waligorski J."/>
            <person name="Applebaum E."/>
            <person name="Phelps L."/>
            <person name="Falcone J."/>
            <person name="Kanchi K."/>
            <person name="Thane T."/>
            <person name="Scimone A."/>
            <person name="Thane N."/>
            <person name="Henke J."/>
            <person name="Wang T."/>
            <person name="Ruppert J."/>
            <person name="Shah N."/>
            <person name="Rotter K."/>
            <person name="Hodges J."/>
            <person name="Ingenthron E."/>
            <person name="Cordes M."/>
            <person name="Kohlberg S."/>
            <person name="Sgro J."/>
            <person name="Delgado B."/>
            <person name="Mead K."/>
            <person name="Chinwalla A."/>
            <person name="Leonard S."/>
            <person name="Crouse K."/>
            <person name="Collura K."/>
            <person name="Kudrna D."/>
            <person name="Currie J."/>
            <person name="He R."/>
            <person name="Angelova A."/>
            <person name="Rajasekar S."/>
            <person name="Mueller T."/>
            <person name="Lomeli R."/>
            <person name="Scara G."/>
            <person name="Ko A."/>
            <person name="Delaney K."/>
            <person name="Wissotski M."/>
            <person name="Lopez G."/>
            <person name="Campos D."/>
            <person name="Braidotti M."/>
            <person name="Ashley E."/>
            <person name="Golser W."/>
            <person name="Kim H."/>
            <person name="Lee S."/>
            <person name="Lin J."/>
            <person name="Dujmic Z."/>
            <person name="Kim W."/>
            <person name="Talag J."/>
            <person name="Zuccolo A."/>
            <person name="Fan C."/>
            <person name="Sebastian A."/>
            <person name="Kramer M."/>
            <person name="Spiegel L."/>
            <person name="Nascimento L."/>
            <person name="Zutavern T."/>
            <person name="Miller B."/>
            <person name="Ambroise C."/>
            <person name="Muller S."/>
            <person name="Spooner W."/>
            <person name="Narechania A."/>
            <person name="Ren L."/>
            <person name="Wei S."/>
            <person name="Kumari S."/>
            <person name="Faga B."/>
            <person name="Levy M.J."/>
            <person name="McMahan L."/>
            <person name="Van Buren P."/>
            <person name="Vaughn M.W."/>
            <person name="Ying K."/>
            <person name="Yeh C.-T."/>
            <person name="Emrich S.J."/>
            <person name="Jia Y."/>
            <person name="Kalyanaraman A."/>
            <person name="Hsia A.-P."/>
            <person name="Barbazuk W.B."/>
            <person name="Baucom R.S."/>
            <person name="Brutnell T.P."/>
            <person name="Carpita N.C."/>
            <person name="Chaparro C."/>
            <person name="Chia J.-M."/>
            <person name="Deragon J.-M."/>
            <person name="Estill J.C."/>
            <person name="Fu Y."/>
            <person name="Jeddeloh J.A."/>
            <person name="Han Y."/>
            <person name="Lee H."/>
            <person name="Li P."/>
            <person name="Lisch D.R."/>
            <person name="Liu S."/>
            <person name="Liu Z."/>
            <person name="Nagel D.H."/>
            <person name="McCann M.C."/>
            <person name="SanMiguel P."/>
            <person name="Myers A.M."/>
            <person name="Nettleton D."/>
            <person name="Nguyen J."/>
            <person name="Penning B.W."/>
            <person name="Ponnala L."/>
            <person name="Schneider K.L."/>
            <person name="Schwartz D.C."/>
            <person name="Sharma A."/>
            <person name="Soderlund C."/>
            <person name="Springer N.M."/>
            <person name="Sun Q."/>
            <person name="Wang H."/>
            <person name="Waterman M."/>
            <person name="Westerman R."/>
            <person name="Wolfgruber T.K."/>
            <person name="Yang L."/>
            <person name="Yu Y."/>
            <person name="Zhang L."/>
            <person name="Zhou S."/>
            <person name="Zhu Q."/>
            <person name="Bennetzen J.L."/>
            <person name="Dawe R.K."/>
            <person name="Jiang J."/>
            <person name="Jiang N."/>
            <person name="Presting G.G."/>
            <person name="Wessler S.R."/>
            <person name="Aluru S."/>
            <person name="Martienssen R.A."/>
            <person name="Clifton S.W."/>
            <person name="McCombie W.R."/>
            <person name="Wing R.A."/>
            <person name="Wilson R.K."/>
        </authorList>
    </citation>
    <scope>NUCLEOTIDE SEQUENCE [LARGE SCALE GENOMIC DNA]</scope>
    <source>
        <strain evidence="2">cv. B73</strain>
    </source>
</reference>
<protein>
    <submittedName>
        <fullName evidence="1">Uncharacterized protein</fullName>
    </submittedName>
</protein>
<dbReference type="OrthoDB" id="692882at2759"/>
<dbReference type="Gene3D" id="3.30.70.100">
    <property type="match status" value="1"/>
</dbReference>
<dbReference type="InParanoid" id="A0A804PJI9"/>
<evidence type="ECO:0000313" key="1">
    <source>
        <dbReference type="EnsemblPlants" id="Zm00001eb245460_P001"/>
    </source>
</evidence>
<keyword evidence="2" id="KW-1185">Reference proteome</keyword>
<dbReference type="Proteomes" id="UP000007305">
    <property type="component" value="Chromosome 5"/>
</dbReference>
<dbReference type="AlphaFoldDB" id="A0A804PJI9"/>
<name>A0A804PJI9_MAIZE</name>